<dbReference type="InterPro" id="IPR050902">
    <property type="entry name" value="ABC_Transporter_SBP"/>
</dbReference>
<reference evidence="4 5" key="1">
    <citation type="submission" date="2023-04" db="EMBL/GenBank/DDBJ databases">
        <title>Forest soil microbial communities from Buena Vista Peninsula, Colon Province, Panama.</title>
        <authorList>
            <person name="Bouskill N."/>
        </authorList>
    </citation>
    <scope>NUCLEOTIDE SEQUENCE [LARGE SCALE GENOMIC DNA]</scope>
    <source>
        <strain evidence="4 5">CFH S0262</strain>
    </source>
</reference>
<keyword evidence="5" id="KW-1185">Reference proteome</keyword>
<feature type="domain" description="Fe/B12 periplasmic-binding" evidence="3">
    <location>
        <begin position="49"/>
        <end position="312"/>
    </location>
</feature>
<evidence type="ECO:0000256" key="1">
    <source>
        <dbReference type="ARBA" id="ARBA00008814"/>
    </source>
</evidence>
<sequence>MTSSLLSRRARAVAALAATAVFALTACSSSTDHESADGATTSTTASPQRIAAISPDAAETVAELGAGDRLVLVPDSQTKPALTNHLPVMQSVGATIAAHGAADPEQIIATDPDLVIITPRHEGETDVAALLAHSSVPVLTLPNSWRTVDEMVANIRLIGDAIGTPDEAAALADSITRSVDAITPMSGRAPSVLVLSNQAGRPMVNAGSGFTLDLVRRAGGTNAADAIGLQRTGVADPEQIALAGPDAILLVDMRGAGRESFASVLNHPALAELAAVQEDRVLLLPGVQTQAMGLNTVPTGLQQMHDWLAGLA</sequence>
<protein>
    <submittedName>
        <fullName evidence="4">Iron complex transport system substrate-binding protein</fullName>
    </submittedName>
</protein>
<dbReference type="SUPFAM" id="SSF53807">
    <property type="entry name" value="Helical backbone' metal receptor"/>
    <property type="match status" value="1"/>
</dbReference>
<feature type="chain" id="PRO_5045958409" evidence="2">
    <location>
        <begin position="26"/>
        <end position="312"/>
    </location>
</feature>
<feature type="signal peptide" evidence="2">
    <location>
        <begin position="1"/>
        <end position="25"/>
    </location>
</feature>
<evidence type="ECO:0000259" key="3">
    <source>
        <dbReference type="PROSITE" id="PS50983"/>
    </source>
</evidence>
<name>A0ABT6MCX4_9NOCA</name>
<gene>
    <name evidence="4" type="ORF">M2280_003391</name>
</gene>
<dbReference type="EMBL" id="JARXVC010000008">
    <property type="protein sequence ID" value="MDH6282168.1"/>
    <property type="molecule type" value="Genomic_DNA"/>
</dbReference>
<dbReference type="Proteomes" id="UP001160334">
    <property type="component" value="Unassembled WGS sequence"/>
</dbReference>
<dbReference type="PROSITE" id="PS50983">
    <property type="entry name" value="FE_B12_PBP"/>
    <property type="match status" value="1"/>
</dbReference>
<keyword evidence="2" id="KW-0732">Signal</keyword>
<evidence type="ECO:0000256" key="2">
    <source>
        <dbReference type="SAM" id="SignalP"/>
    </source>
</evidence>
<dbReference type="PANTHER" id="PTHR30535">
    <property type="entry name" value="VITAMIN B12-BINDING PROTEIN"/>
    <property type="match status" value="1"/>
</dbReference>
<dbReference type="Gene3D" id="3.40.50.1980">
    <property type="entry name" value="Nitrogenase molybdenum iron protein domain"/>
    <property type="match status" value="2"/>
</dbReference>
<dbReference type="InterPro" id="IPR002491">
    <property type="entry name" value="ABC_transptr_periplasmic_BD"/>
</dbReference>
<dbReference type="RefSeq" id="WP_280761457.1">
    <property type="nucleotide sequence ID" value="NZ_JARXVC010000008.1"/>
</dbReference>
<evidence type="ECO:0000313" key="4">
    <source>
        <dbReference type="EMBL" id="MDH6282168.1"/>
    </source>
</evidence>
<comment type="caution">
    <text evidence="4">The sequence shown here is derived from an EMBL/GenBank/DDBJ whole genome shotgun (WGS) entry which is preliminary data.</text>
</comment>
<evidence type="ECO:0000313" key="5">
    <source>
        <dbReference type="Proteomes" id="UP001160334"/>
    </source>
</evidence>
<comment type="similarity">
    <text evidence="1">Belongs to the bacterial solute-binding protein 8 family.</text>
</comment>
<accession>A0ABT6MCX4</accession>
<dbReference type="PANTHER" id="PTHR30535:SF4">
    <property type="entry name" value="HEMIN-BINDING PERIPLASMIC PROTEIN HMUT"/>
    <property type="match status" value="1"/>
</dbReference>
<dbReference type="Pfam" id="PF01497">
    <property type="entry name" value="Peripla_BP_2"/>
    <property type="match status" value="1"/>
</dbReference>
<proteinExistence type="inferred from homology"/>
<organism evidence="4 5">
    <name type="scientific">Prescottella agglutinans</name>
    <dbReference type="NCBI Taxonomy" id="1644129"/>
    <lineage>
        <taxon>Bacteria</taxon>
        <taxon>Bacillati</taxon>
        <taxon>Actinomycetota</taxon>
        <taxon>Actinomycetes</taxon>
        <taxon>Mycobacteriales</taxon>
        <taxon>Nocardiaceae</taxon>
        <taxon>Prescottella</taxon>
    </lineage>
</organism>